<dbReference type="InterPro" id="IPR005722">
    <property type="entry name" value="ATP_synth_F1_bsu"/>
</dbReference>
<dbReference type="InterPro" id="IPR004100">
    <property type="entry name" value="ATPase_F1/V1/A1_a/bsu_N"/>
</dbReference>
<dbReference type="PANTHER" id="PTHR15184">
    <property type="entry name" value="ATP SYNTHASE"/>
    <property type="match status" value="1"/>
</dbReference>
<evidence type="ECO:0000259" key="13">
    <source>
        <dbReference type="Pfam" id="PF00006"/>
    </source>
</evidence>
<dbReference type="GO" id="GO:0046933">
    <property type="term" value="F:proton-transporting ATP synthase activity, rotational mechanism"/>
    <property type="evidence" value="ECO:0007669"/>
    <property type="project" value="UniProtKB-UniRule"/>
</dbReference>
<comment type="similarity">
    <text evidence="2 12">Belongs to the ATPase alpha/beta chains family.</text>
</comment>
<keyword evidence="4 12" id="KW-0547">Nucleotide-binding</keyword>
<dbReference type="PROSITE" id="PS00152">
    <property type="entry name" value="ATPASE_ALPHA_BETA"/>
    <property type="match status" value="1"/>
</dbReference>
<evidence type="ECO:0000256" key="12">
    <source>
        <dbReference type="HAMAP-Rule" id="MF_01347"/>
    </source>
</evidence>
<dbReference type="Gene3D" id="3.40.50.300">
    <property type="entry name" value="P-loop containing nucleotide triphosphate hydrolases"/>
    <property type="match status" value="1"/>
</dbReference>
<evidence type="ECO:0000256" key="8">
    <source>
        <dbReference type="ARBA" id="ARBA00023065"/>
    </source>
</evidence>
<keyword evidence="8 12" id="KW-0406">Ion transport</keyword>
<dbReference type="InterPro" id="IPR020003">
    <property type="entry name" value="ATPase_a/bsu_AS"/>
</dbReference>
<keyword evidence="7 12" id="KW-1278">Translocase</keyword>
<evidence type="ECO:0000256" key="10">
    <source>
        <dbReference type="ARBA" id="ARBA00023196"/>
    </source>
</evidence>
<keyword evidence="10 12" id="KW-0139">CF(1)</keyword>
<keyword evidence="6 12" id="KW-0067">ATP-binding</keyword>
<feature type="binding site" evidence="12">
    <location>
        <begin position="158"/>
        <end position="165"/>
    </location>
    <ligand>
        <name>ATP</name>
        <dbReference type="ChEBI" id="CHEBI:30616"/>
    </ligand>
</feature>
<dbReference type="Gene3D" id="1.10.1140.10">
    <property type="entry name" value="Bovine Mitochondrial F1-atpase, Atp Synthase Beta Chain, Chain D, domain 3"/>
    <property type="match status" value="1"/>
</dbReference>
<comment type="subcellular location">
    <subcellularLocation>
        <location evidence="12">Cell membrane</location>
        <topology evidence="12">Peripheral membrane protein</topology>
    </subcellularLocation>
    <subcellularLocation>
        <location evidence="1">Membrane</location>
    </subcellularLocation>
</comment>
<evidence type="ECO:0000313" key="16">
    <source>
        <dbReference type="EMBL" id="PQO25627.1"/>
    </source>
</evidence>
<evidence type="ECO:0000256" key="11">
    <source>
        <dbReference type="ARBA" id="ARBA00023310"/>
    </source>
</evidence>
<evidence type="ECO:0000256" key="4">
    <source>
        <dbReference type="ARBA" id="ARBA00022741"/>
    </source>
</evidence>
<feature type="domain" description="ATPase F1/V1/A1 complex alpha/beta subunit nucleotide-binding" evidence="13">
    <location>
        <begin position="138"/>
        <end position="351"/>
    </location>
</feature>
<evidence type="ECO:0000256" key="6">
    <source>
        <dbReference type="ARBA" id="ARBA00022840"/>
    </source>
</evidence>
<dbReference type="GO" id="GO:0005886">
    <property type="term" value="C:plasma membrane"/>
    <property type="evidence" value="ECO:0007669"/>
    <property type="project" value="UniProtKB-SubCell"/>
</dbReference>
<organism evidence="16 17">
    <name type="scientific">Blastopirellula marina</name>
    <dbReference type="NCBI Taxonomy" id="124"/>
    <lineage>
        <taxon>Bacteria</taxon>
        <taxon>Pseudomonadati</taxon>
        <taxon>Planctomycetota</taxon>
        <taxon>Planctomycetia</taxon>
        <taxon>Pirellulales</taxon>
        <taxon>Pirellulaceae</taxon>
        <taxon>Blastopirellula</taxon>
    </lineage>
</organism>
<gene>
    <name evidence="12" type="primary">atpD</name>
    <name evidence="16" type="ORF">C5Y96_22660</name>
</gene>
<dbReference type="InterPro" id="IPR050053">
    <property type="entry name" value="ATPase_alpha/beta_chains"/>
</dbReference>
<dbReference type="EC" id="7.1.2.2" evidence="12"/>
<dbReference type="Proteomes" id="UP000240009">
    <property type="component" value="Unassembled WGS sequence"/>
</dbReference>
<evidence type="ECO:0000256" key="3">
    <source>
        <dbReference type="ARBA" id="ARBA00022448"/>
    </source>
</evidence>
<dbReference type="NCBIfam" id="TIGR01039">
    <property type="entry name" value="atpD"/>
    <property type="match status" value="1"/>
</dbReference>
<dbReference type="InterPro" id="IPR055190">
    <property type="entry name" value="ATP-synt_VA_C"/>
</dbReference>
<keyword evidence="3 12" id="KW-0813">Transport</keyword>
<dbReference type="Pfam" id="PF02874">
    <property type="entry name" value="ATP-synt_ab_N"/>
    <property type="match status" value="1"/>
</dbReference>
<evidence type="ECO:0000256" key="7">
    <source>
        <dbReference type="ARBA" id="ARBA00022967"/>
    </source>
</evidence>
<dbReference type="HAMAP" id="MF_01347">
    <property type="entry name" value="ATP_synth_beta_bact"/>
    <property type="match status" value="1"/>
</dbReference>
<keyword evidence="9 12" id="KW-0472">Membrane</keyword>
<dbReference type="OrthoDB" id="9801639at2"/>
<dbReference type="Pfam" id="PF22919">
    <property type="entry name" value="ATP-synt_VA_C"/>
    <property type="match status" value="1"/>
</dbReference>
<dbReference type="CDD" id="cd18110">
    <property type="entry name" value="ATP-synt_F1_beta_C"/>
    <property type="match status" value="1"/>
</dbReference>
<evidence type="ECO:0000259" key="15">
    <source>
        <dbReference type="Pfam" id="PF22919"/>
    </source>
</evidence>
<dbReference type="PANTHER" id="PTHR15184:SF71">
    <property type="entry name" value="ATP SYNTHASE SUBUNIT BETA, MITOCHONDRIAL"/>
    <property type="match status" value="1"/>
</dbReference>
<keyword evidence="11 12" id="KW-0066">ATP synthesis</keyword>
<dbReference type="InterPro" id="IPR036121">
    <property type="entry name" value="ATPase_F1/V1/A1_a/bsu_N_sf"/>
</dbReference>
<evidence type="ECO:0000313" key="17">
    <source>
        <dbReference type="Proteomes" id="UP000240009"/>
    </source>
</evidence>
<dbReference type="EMBL" id="PUIA01000074">
    <property type="protein sequence ID" value="PQO25627.1"/>
    <property type="molecule type" value="Genomic_DNA"/>
</dbReference>
<dbReference type="AlphaFoldDB" id="A0A2S8F0G0"/>
<comment type="function">
    <text evidence="12">Produces ATP from ADP in the presence of a proton gradient across the membrane. The catalytic sites are hosted primarily by the beta subunits.</text>
</comment>
<feature type="domain" description="ATP synthase A/B type C-terminal" evidence="15">
    <location>
        <begin position="358"/>
        <end position="419"/>
    </location>
</feature>
<dbReference type="Gene3D" id="2.40.10.170">
    <property type="match status" value="1"/>
</dbReference>
<feature type="domain" description="ATPase F1/V1/A1 complex alpha/beta subunit N-terminal" evidence="14">
    <location>
        <begin position="14"/>
        <end position="79"/>
    </location>
</feature>
<proteinExistence type="inferred from homology"/>
<dbReference type="GO" id="GO:0045259">
    <property type="term" value="C:proton-transporting ATP synthase complex"/>
    <property type="evidence" value="ECO:0007669"/>
    <property type="project" value="UniProtKB-KW"/>
</dbReference>
<keyword evidence="5 12" id="KW-0375">Hydrogen ion transport</keyword>
<evidence type="ECO:0000259" key="14">
    <source>
        <dbReference type="Pfam" id="PF02874"/>
    </source>
</evidence>
<dbReference type="InterPro" id="IPR024034">
    <property type="entry name" value="ATPase_F1/V1_b/a_C"/>
</dbReference>
<reference evidence="16 17" key="1">
    <citation type="submission" date="2018-02" db="EMBL/GenBank/DDBJ databases">
        <title>Comparative genomes isolates from brazilian mangrove.</title>
        <authorList>
            <person name="Araujo J.E."/>
            <person name="Taketani R.G."/>
            <person name="Silva M.C.P."/>
            <person name="Loureco M.V."/>
            <person name="Andreote F.D."/>
        </authorList>
    </citation>
    <scope>NUCLEOTIDE SEQUENCE [LARGE SCALE GENOMIC DNA]</scope>
    <source>
        <strain evidence="16 17">HEX-2 MGV</strain>
    </source>
</reference>
<keyword evidence="12" id="KW-1003">Cell membrane</keyword>
<dbReference type="InterPro" id="IPR027417">
    <property type="entry name" value="P-loop_NTPase"/>
</dbReference>
<evidence type="ECO:0000256" key="1">
    <source>
        <dbReference type="ARBA" id="ARBA00004370"/>
    </source>
</evidence>
<evidence type="ECO:0000256" key="9">
    <source>
        <dbReference type="ARBA" id="ARBA00023136"/>
    </source>
</evidence>
<dbReference type="Pfam" id="PF00006">
    <property type="entry name" value="ATP-synt_ab"/>
    <property type="match status" value="1"/>
</dbReference>
<evidence type="ECO:0000256" key="5">
    <source>
        <dbReference type="ARBA" id="ARBA00022781"/>
    </source>
</evidence>
<name>A0A2S8F0G0_9BACT</name>
<sequence>MSPHSGDVIARGVVTAVRGTVLDVQFDGQCPPIGSGLHCQASQNTVITAYVHSHLGEGAVRVISIDSTRGLCRGSEVTSDGRPIEVLVGDALLGRVVDLKGSPLDGGATIETETRWPLHRPPPASSERRTGSDIYATGIKVIDLFCPFTSGSRVAVFGGAGVGKTIVLTEFIHNAVEGYRGVAVFAGIGERSREGFELWQELASRGFMDRTVMVFGQMNEPPGARFLVGQAALSIAEFFRDVRQKDVMFVVDNVYRHVQAGMEVSGLLGRLPSRVGYQPTLAADIASLEERITATRSAGMVSVQAVYVPADDYSDPAVTHTFWHIDSALVLSRDVATEGLFPAVDPLRSTSKALDPALVGARHYETAQEALRVLGRFEELRDLIAMLGMEELSPEDRQLVNRARRLRNFLTQPFFVAESFTGTPGRRVSPQDTVEGVASILDGKCDQLPEDALFMIGALEEAKA</sequence>
<protein>
    <recommendedName>
        <fullName evidence="12">ATP synthase subunit beta</fullName>
        <ecNumber evidence="12">7.1.2.2</ecNumber>
    </recommendedName>
    <alternativeName>
        <fullName evidence="12">ATP synthase F1 sector subunit beta</fullName>
    </alternativeName>
    <alternativeName>
        <fullName evidence="12">F-ATPase subunit beta</fullName>
    </alternativeName>
</protein>
<dbReference type="InterPro" id="IPR000194">
    <property type="entry name" value="ATPase_F1/V1/A1_a/bsu_nucl-bd"/>
</dbReference>
<dbReference type="GO" id="GO:0005524">
    <property type="term" value="F:ATP binding"/>
    <property type="evidence" value="ECO:0007669"/>
    <property type="project" value="UniProtKB-UniRule"/>
</dbReference>
<evidence type="ECO:0000256" key="2">
    <source>
        <dbReference type="ARBA" id="ARBA00008936"/>
    </source>
</evidence>
<comment type="catalytic activity">
    <reaction evidence="12">
        <text>ATP + H2O + 4 H(+)(in) = ADP + phosphate + 5 H(+)(out)</text>
        <dbReference type="Rhea" id="RHEA:57720"/>
        <dbReference type="ChEBI" id="CHEBI:15377"/>
        <dbReference type="ChEBI" id="CHEBI:15378"/>
        <dbReference type="ChEBI" id="CHEBI:30616"/>
        <dbReference type="ChEBI" id="CHEBI:43474"/>
        <dbReference type="ChEBI" id="CHEBI:456216"/>
        <dbReference type="EC" id="7.1.2.2"/>
    </reaction>
</comment>
<dbReference type="SUPFAM" id="SSF52540">
    <property type="entry name" value="P-loop containing nucleoside triphosphate hydrolases"/>
    <property type="match status" value="1"/>
</dbReference>
<dbReference type="SUPFAM" id="SSF50615">
    <property type="entry name" value="N-terminal domain of alpha and beta subunits of F1 ATP synthase"/>
    <property type="match status" value="1"/>
</dbReference>
<comment type="caution">
    <text evidence="16">The sequence shown here is derived from an EMBL/GenBank/DDBJ whole genome shotgun (WGS) entry which is preliminary data.</text>
</comment>
<dbReference type="SUPFAM" id="SSF47917">
    <property type="entry name" value="C-terminal domain of alpha and beta subunits of F1 ATP synthase"/>
    <property type="match status" value="1"/>
</dbReference>
<accession>A0A2S8F0G0</accession>